<dbReference type="GO" id="GO:0006950">
    <property type="term" value="P:response to stress"/>
    <property type="evidence" value="ECO:0007669"/>
    <property type="project" value="UniProtKB-ARBA"/>
</dbReference>
<feature type="coiled-coil region" evidence="8">
    <location>
        <begin position="26"/>
        <end position="60"/>
    </location>
</feature>
<dbReference type="InterPro" id="IPR005101">
    <property type="entry name" value="Cryptochr/Photolyase_FAD-bd"/>
</dbReference>
<sequence>MPAQCAEQRRSRDEQLQKQSAGEVTVERLRLELRELNADRTRLQREADQATQERNRLEVELQVAAPALDEVVRRCKHLEERLVERVRELGDESDRVQRLEDQAESAKARLRAMENQNEALARKLQSPRSLQSSAPKACPPQRRFVQPDIRPSNQEPSPGRHSFPRVAAVAAAQAALQEPRGDMSARRAMGRPAMESARLELYKMGSRLERDLLPFLQKDVRQVLGGVRVNIPNKTKGQSKDLLSSARAILGKISKADVCLHYSLKNMPAGVRPFREFLLEAADVGVQAVLLVSGTGKKPKRDAVSCLCELAADLRESQVKLPRLGVAFSPFEDPEIEQARLKDKLSSGLVDSIWLQIGSDLEALRAGLEFLRDAAGDIRIYGSVFVPSRQLLSRFRERPWTGVDLTPNNYLESLENAEKVTQQILELYSEFGVLPLVESPVENAPALRSMTALFRDPQDSLRSSPEPQGAPETALAPGDGDRRSEGLALMWFRVDLRVHDNPALTAAARHPELLPLYIAAEEEVGGAAQVWVKESLKALSATLESMSSRLCLRRGDVTEELKSLCRQLNVRAVYFNRRYEPWLKEADDRISSELQQMGVAVHSFESYLLYEPETISMNSGFHHGHWGTLLPFLGACRRLGQPRKPLPKPATLPSSPKLAKEITQPLEELYLAKIPPGIQDWSAPIREAWDFGEDAALSRMHSFVLGPRLENYEKQRSRADLEENPNSRLSPYLRWGQLSPHDLYWAVKGTGLQEKDVKTFQRRLFWRELAYFHYMVFPHMRHEPIRSNYKDIRWSQDMQLLKKWQRGSTGYPLVDAAMRELWQTGWCQQNMRMVVASFLVEYCNIDWVKGAEWYEDTLVDADIAINSMMWQNAGRSGIDQWNFVISPEGGSQDPSGAYVRRWVPELQNLPRRFLHKPWEAPADVLKAAGVVLGETYPFRCVSDLKGARQLSADAVLNMRRGIMNSTWNDAEGYDVISLPGGELTKVFTRREFRLPNSDAPKQRSRKRSPRPAASRSRSKVARRACQRSLANWVLRDPGRAVIDLDS</sequence>
<feature type="site" description="Electron transfer via tryptophanyl radical" evidence="7">
    <location>
        <position position="794"/>
    </location>
</feature>
<keyword evidence="5" id="KW-0560">Oxidoreductase</keyword>
<dbReference type="Pfam" id="PF03441">
    <property type="entry name" value="FAD_binding_7"/>
    <property type="match status" value="1"/>
</dbReference>
<evidence type="ECO:0000256" key="8">
    <source>
        <dbReference type="SAM" id="Coils"/>
    </source>
</evidence>
<feature type="binding site" evidence="6">
    <location>
        <position position="712"/>
    </location>
    <ligand>
        <name>FAD</name>
        <dbReference type="ChEBI" id="CHEBI:57692"/>
    </ligand>
</feature>
<name>A0A813AF75_9DINO</name>
<feature type="region of interest" description="Disordered" evidence="9">
    <location>
        <begin position="1"/>
        <end position="21"/>
    </location>
</feature>
<dbReference type="SUPFAM" id="SSF48173">
    <property type="entry name" value="Cryptochrome/photolyase FAD-binding domain"/>
    <property type="match status" value="1"/>
</dbReference>
<evidence type="ECO:0000259" key="10">
    <source>
        <dbReference type="PROSITE" id="PS51645"/>
    </source>
</evidence>
<feature type="domain" description="Photolyase/cryptochrome alpha/beta" evidence="10">
    <location>
        <begin position="486"/>
        <end position="609"/>
    </location>
</feature>
<dbReference type="AlphaFoldDB" id="A0A813AF75"/>
<evidence type="ECO:0000256" key="4">
    <source>
        <dbReference type="ARBA" id="ARBA00022991"/>
    </source>
</evidence>
<dbReference type="InterPro" id="IPR036155">
    <property type="entry name" value="Crypto/Photolyase_N_sf"/>
</dbReference>
<accession>A0A813AF75</accession>
<feature type="site" description="Electron transfer via tryptophanyl radical" evidence="7">
    <location>
        <position position="870"/>
    </location>
</feature>
<dbReference type="PRINTS" id="PR00147">
    <property type="entry name" value="DNAPHOTLYASE"/>
</dbReference>
<dbReference type="InterPro" id="IPR036134">
    <property type="entry name" value="Crypto/Photolyase_FAD-like_sf"/>
</dbReference>
<evidence type="ECO:0000256" key="2">
    <source>
        <dbReference type="ARBA" id="ARBA00022630"/>
    </source>
</evidence>
<feature type="region of interest" description="Disordered" evidence="9">
    <location>
        <begin position="121"/>
        <end position="162"/>
    </location>
</feature>
<dbReference type="InterPro" id="IPR014729">
    <property type="entry name" value="Rossmann-like_a/b/a_fold"/>
</dbReference>
<evidence type="ECO:0000313" key="12">
    <source>
        <dbReference type="Proteomes" id="UP000601435"/>
    </source>
</evidence>
<dbReference type="InterPro" id="IPR006050">
    <property type="entry name" value="DNA_photolyase_N"/>
</dbReference>
<feature type="binding site" evidence="6">
    <location>
        <begin position="860"/>
        <end position="862"/>
    </location>
    <ligand>
        <name>FAD</name>
        <dbReference type="ChEBI" id="CHEBI:57692"/>
    </ligand>
</feature>
<evidence type="ECO:0000256" key="9">
    <source>
        <dbReference type="SAM" id="MobiDB-lite"/>
    </source>
</evidence>
<dbReference type="GO" id="GO:0005634">
    <property type="term" value="C:nucleus"/>
    <property type="evidence" value="ECO:0007669"/>
    <property type="project" value="TreeGrafter"/>
</dbReference>
<evidence type="ECO:0000256" key="6">
    <source>
        <dbReference type="PIRSR" id="PIRSR602081-1"/>
    </source>
</evidence>
<keyword evidence="3 6" id="KW-0274">FAD</keyword>
<comment type="similarity">
    <text evidence="1">Belongs to the DNA photolyase class-1 family.</text>
</comment>
<feature type="site" description="Electron transfer via tryptophanyl radical" evidence="7">
    <location>
        <position position="847"/>
    </location>
</feature>
<dbReference type="GO" id="GO:0016491">
    <property type="term" value="F:oxidoreductase activity"/>
    <property type="evidence" value="ECO:0007669"/>
    <property type="project" value="UniProtKB-KW"/>
</dbReference>
<feature type="compositionally biased region" description="Basic and acidic residues" evidence="9">
    <location>
        <begin position="7"/>
        <end position="16"/>
    </location>
</feature>
<dbReference type="Proteomes" id="UP000601435">
    <property type="component" value="Unassembled WGS sequence"/>
</dbReference>
<dbReference type="PROSITE" id="PS00394">
    <property type="entry name" value="DNA_PHOTOLYASES_1_1"/>
    <property type="match status" value="1"/>
</dbReference>
<keyword evidence="8" id="KW-0175">Coiled coil</keyword>
<dbReference type="SUPFAM" id="SSF52425">
    <property type="entry name" value="Cryptochrome/photolyase, N-terminal domain"/>
    <property type="match status" value="1"/>
</dbReference>
<gene>
    <name evidence="11" type="primary">phrA</name>
    <name evidence="11" type="ORF">SNEC2469_LOCUS27757</name>
</gene>
<protein>
    <submittedName>
        <fullName evidence="11">PhrA protein</fullName>
    </submittedName>
</protein>
<dbReference type="SUPFAM" id="SSF51730">
    <property type="entry name" value="FAD-linked oxidoreductase"/>
    <property type="match status" value="1"/>
</dbReference>
<dbReference type="InterPro" id="IPR018394">
    <property type="entry name" value="DNA_photolyase_1_CS_C"/>
</dbReference>
<reference evidence="11" key="1">
    <citation type="submission" date="2021-02" db="EMBL/GenBank/DDBJ databases">
        <authorList>
            <person name="Dougan E. K."/>
            <person name="Rhodes N."/>
            <person name="Thang M."/>
            <person name="Chan C."/>
        </authorList>
    </citation>
    <scope>NUCLEOTIDE SEQUENCE</scope>
</reference>
<dbReference type="Gene3D" id="1.10.579.10">
    <property type="entry name" value="DNA Cyclobutane Dipyrimidine Photolyase, subunit A, domain 3"/>
    <property type="match status" value="1"/>
</dbReference>
<dbReference type="GO" id="GO:0006139">
    <property type="term" value="P:nucleobase-containing compound metabolic process"/>
    <property type="evidence" value="ECO:0007669"/>
    <property type="project" value="UniProtKB-ARBA"/>
</dbReference>
<dbReference type="GO" id="GO:0071949">
    <property type="term" value="F:FAD binding"/>
    <property type="evidence" value="ECO:0007669"/>
    <property type="project" value="TreeGrafter"/>
</dbReference>
<dbReference type="InterPro" id="IPR002081">
    <property type="entry name" value="Cryptochrome/DNA_photolyase_1"/>
</dbReference>
<dbReference type="GO" id="GO:0043153">
    <property type="term" value="P:entrainment of circadian clock by photoperiod"/>
    <property type="evidence" value="ECO:0007669"/>
    <property type="project" value="TreeGrafter"/>
</dbReference>
<keyword evidence="2 6" id="KW-0285">Flavoprotein</keyword>
<dbReference type="PANTHER" id="PTHR11455">
    <property type="entry name" value="CRYPTOCHROME"/>
    <property type="match status" value="1"/>
</dbReference>
<dbReference type="Gene3D" id="1.25.40.80">
    <property type="match status" value="1"/>
</dbReference>
<dbReference type="Gene3D" id="3.40.50.620">
    <property type="entry name" value="HUPs"/>
    <property type="match status" value="1"/>
</dbReference>
<dbReference type="GO" id="GO:0032922">
    <property type="term" value="P:circadian regulation of gene expression"/>
    <property type="evidence" value="ECO:0007669"/>
    <property type="project" value="TreeGrafter"/>
</dbReference>
<proteinExistence type="inferred from homology"/>
<comment type="caution">
    <text evidence="11">The sequence shown here is derived from an EMBL/GenBank/DDBJ whole genome shotgun (WGS) entry which is preliminary data.</text>
</comment>
<dbReference type="InterPro" id="IPR029041">
    <property type="entry name" value="FAD-linked_oxidoreductase-like"/>
</dbReference>
<dbReference type="Gene3D" id="3.20.20.220">
    <property type="match status" value="1"/>
</dbReference>
<feature type="region of interest" description="Disordered" evidence="9">
    <location>
        <begin position="994"/>
        <end position="1022"/>
    </location>
</feature>
<evidence type="ECO:0000313" key="11">
    <source>
        <dbReference type="EMBL" id="CAE7866356.1"/>
    </source>
</evidence>
<dbReference type="GO" id="GO:0003904">
    <property type="term" value="F:deoxyribodipyrimidine photo-lyase activity"/>
    <property type="evidence" value="ECO:0007669"/>
    <property type="project" value="TreeGrafter"/>
</dbReference>
<organism evidence="11 12">
    <name type="scientific">Symbiodinium necroappetens</name>
    <dbReference type="NCBI Taxonomy" id="1628268"/>
    <lineage>
        <taxon>Eukaryota</taxon>
        <taxon>Sar</taxon>
        <taxon>Alveolata</taxon>
        <taxon>Dinophyceae</taxon>
        <taxon>Suessiales</taxon>
        <taxon>Symbiodiniaceae</taxon>
        <taxon>Symbiodinium</taxon>
    </lineage>
</organism>
<dbReference type="GO" id="GO:0003677">
    <property type="term" value="F:DNA binding"/>
    <property type="evidence" value="ECO:0007669"/>
    <property type="project" value="TreeGrafter"/>
</dbReference>
<evidence type="ECO:0000256" key="5">
    <source>
        <dbReference type="ARBA" id="ARBA00023002"/>
    </source>
</evidence>
<dbReference type="Pfam" id="PF00875">
    <property type="entry name" value="DNA_photolyase"/>
    <property type="match status" value="1"/>
</dbReference>
<evidence type="ECO:0000256" key="3">
    <source>
        <dbReference type="ARBA" id="ARBA00022827"/>
    </source>
</evidence>
<keyword evidence="12" id="KW-1185">Reference proteome</keyword>
<feature type="binding site" evidence="6">
    <location>
        <position position="760"/>
    </location>
    <ligand>
        <name>FAD</name>
        <dbReference type="ChEBI" id="CHEBI:57692"/>
    </ligand>
</feature>
<dbReference type="GO" id="GO:0005737">
    <property type="term" value="C:cytoplasm"/>
    <property type="evidence" value="ECO:0007669"/>
    <property type="project" value="TreeGrafter"/>
</dbReference>
<evidence type="ECO:0000256" key="1">
    <source>
        <dbReference type="ARBA" id="ARBA00005862"/>
    </source>
</evidence>
<dbReference type="OrthoDB" id="447766at2759"/>
<comment type="cofactor">
    <cofactor evidence="6">
        <name>FAD</name>
        <dbReference type="ChEBI" id="CHEBI:57692"/>
    </cofactor>
    <text evidence="6">Binds 1 FAD per subunit.</text>
</comment>
<dbReference type="PANTHER" id="PTHR11455:SF18">
    <property type="entry name" value="SI:CH1073-390K14.1"/>
    <property type="match status" value="1"/>
</dbReference>
<dbReference type="PROSITE" id="PS51645">
    <property type="entry name" value="PHR_CRY_ALPHA_BETA"/>
    <property type="match status" value="1"/>
</dbReference>
<feature type="region of interest" description="Disordered" evidence="9">
    <location>
        <begin position="457"/>
        <end position="481"/>
    </location>
</feature>
<dbReference type="EMBL" id="CAJNJA010059030">
    <property type="protein sequence ID" value="CAE7866356.1"/>
    <property type="molecule type" value="Genomic_DNA"/>
</dbReference>
<evidence type="ECO:0000256" key="7">
    <source>
        <dbReference type="PIRSR" id="PIRSR602081-2"/>
    </source>
</evidence>
<keyword evidence="4" id="KW-0157">Chromophore</keyword>